<evidence type="ECO:0000256" key="1">
    <source>
        <dbReference type="SAM" id="Phobius"/>
    </source>
</evidence>
<dbReference type="PANTHER" id="PTHR38468">
    <property type="entry name" value="SLL0939 PROTEIN"/>
    <property type="match status" value="1"/>
</dbReference>
<keyword evidence="1" id="KW-0812">Transmembrane</keyword>
<name>A0A7Z0TU57_9GAMM</name>
<proteinExistence type="predicted"/>
<feature type="transmembrane region" description="Helical" evidence="1">
    <location>
        <begin position="6"/>
        <end position="30"/>
    </location>
</feature>
<keyword evidence="1" id="KW-0472">Membrane</keyword>
<dbReference type="AlphaFoldDB" id="A0A7Z0TU57"/>
<feature type="transmembrane region" description="Helical" evidence="1">
    <location>
        <begin position="76"/>
        <end position="96"/>
    </location>
</feature>
<keyword evidence="1" id="KW-1133">Transmembrane helix</keyword>
<organism evidence="2 3">
    <name type="scientific">Luteimonas deserti</name>
    <dbReference type="NCBI Taxonomy" id="2752306"/>
    <lineage>
        <taxon>Bacteria</taxon>
        <taxon>Pseudomonadati</taxon>
        <taxon>Pseudomonadota</taxon>
        <taxon>Gammaproteobacteria</taxon>
        <taxon>Lysobacterales</taxon>
        <taxon>Lysobacteraceae</taxon>
        <taxon>Luteimonas</taxon>
    </lineage>
</organism>
<dbReference type="PANTHER" id="PTHR38468:SF1">
    <property type="entry name" value="SLL0939 PROTEIN"/>
    <property type="match status" value="1"/>
</dbReference>
<gene>
    <name evidence="2" type="ORF">H0E82_07000</name>
</gene>
<dbReference type="EMBL" id="JACCJZ010000013">
    <property type="protein sequence ID" value="NYZ62511.1"/>
    <property type="molecule type" value="Genomic_DNA"/>
</dbReference>
<accession>A0A7Z0TU57</accession>
<reference evidence="2 3" key="1">
    <citation type="submission" date="2020-07" db="EMBL/GenBank/DDBJ databases">
        <title>isolation of Luteimonas sp. SJ-16.</title>
        <authorList>
            <person name="Huang X.-X."/>
            <person name="Xu L."/>
            <person name="Sun J.-Q."/>
        </authorList>
    </citation>
    <scope>NUCLEOTIDE SEQUENCE [LARGE SCALE GENOMIC DNA]</scope>
    <source>
        <strain evidence="2 3">SJ-16</strain>
    </source>
</reference>
<sequence>MVGWSIQALEVLGVVVTLGGFAFATCRWPFELRRRGGHQAYLAYRKHSVRGLILGLEFLVAADIIRTIVVEYSVDSLLMLGVMVLIRSFLVFALHLEIEGRLPWSSRPGRNRDRTSRGG</sequence>
<evidence type="ECO:0000313" key="3">
    <source>
        <dbReference type="Proteomes" id="UP000589896"/>
    </source>
</evidence>
<dbReference type="Proteomes" id="UP000589896">
    <property type="component" value="Unassembled WGS sequence"/>
</dbReference>
<protein>
    <submittedName>
        <fullName evidence="2">DUF1622 domain-containing protein</fullName>
    </submittedName>
</protein>
<feature type="transmembrane region" description="Helical" evidence="1">
    <location>
        <begin position="51"/>
        <end position="70"/>
    </location>
</feature>
<evidence type="ECO:0000313" key="2">
    <source>
        <dbReference type="EMBL" id="NYZ62511.1"/>
    </source>
</evidence>
<dbReference type="Pfam" id="PF07784">
    <property type="entry name" value="DUF1622"/>
    <property type="match status" value="1"/>
</dbReference>
<keyword evidence="3" id="KW-1185">Reference proteome</keyword>
<dbReference type="InterPro" id="IPR012427">
    <property type="entry name" value="DUF1622"/>
</dbReference>
<comment type="caution">
    <text evidence="2">The sequence shown here is derived from an EMBL/GenBank/DDBJ whole genome shotgun (WGS) entry which is preliminary data.</text>
</comment>